<dbReference type="EMBL" id="JABSTU010000009">
    <property type="protein sequence ID" value="KAH8022041.1"/>
    <property type="molecule type" value="Genomic_DNA"/>
</dbReference>
<keyword evidence="2" id="KW-1133">Transmembrane helix</keyword>
<protein>
    <submittedName>
        <fullName evidence="3">Uncharacterized protein</fullName>
    </submittedName>
</protein>
<accession>A0A9J6DJG9</accession>
<evidence type="ECO:0000313" key="3">
    <source>
        <dbReference type="EMBL" id="KAH8022041.1"/>
    </source>
</evidence>
<feature type="region of interest" description="Disordered" evidence="1">
    <location>
        <begin position="1"/>
        <end position="56"/>
    </location>
</feature>
<comment type="caution">
    <text evidence="3">The sequence shown here is derived from an EMBL/GenBank/DDBJ whole genome shotgun (WGS) entry which is preliminary data.</text>
</comment>
<dbReference type="GO" id="GO:0016485">
    <property type="term" value="P:protein processing"/>
    <property type="evidence" value="ECO:0007669"/>
    <property type="project" value="TreeGrafter"/>
</dbReference>
<sequence>MASETDQRAQQQTASKESPPSQHAVLDPAARLSDDTSSKQVKLAESSNQEDTTRRTSAVERALRWRTGLCLFLALVVSFSALLFVYLLLFKDSRRRVDYCLTDDCVAHAAELLSTLNRSVDPCQDFYEFACGKAPTSKGASDPIIDRMYLRTLAGGVSALEGTEAVGSKLTAQLLYQSCVNPDRSDTERNLVEFRQFRAARGMRWPEEEQLADGVDPLELMLDLAVNWNLNFLFDVRVIGLPTAATMDVALMLSRGRLSYVWRDDVHRFTSAAEEYENYVSEYCQVLSVPPQSLNVTAAVLRHLEDTILEAKRNVIADGSEQVRGIRTRATREPYC</sequence>
<feature type="transmembrane region" description="Helical" evidence="2">
    <location>
        <begin position="69"/>
        <end position="90"/>
    </location>
</feature>
<dbReference type="SUPFAM" id="SSF55486">
    <property type="entry name" value="Metalloproteases ('zincins'), catalytic domain"/>
    <property type="match status" value="1"/>
</dbReference>
<dbReference type="InterPro" id="IPR000718">
    <property type="entry name" value="Peptidase_M13"/>
</dbReference>
<keyword evidence="2" id="KW-0472">Membrane</keyword>
<proteinExistence type="predicted"/>
<feature type="compositionally biased region" description="Polar residues" evidence="1">
    <location>
        <begin position="8"/>
        <end position="21"/>
    </location>
</feature>
<dbReference type="Gene3D" id="3.40.390.10">
    <property type="entry name" value="Collagenase (Catalytic Domain)"/>
    <property type="match status" value="1"/>
</dbReference>
<name>A0A9J6DJG9_RHIMP</name>
<reference evidence="3" key="2">
    <citation type="submission" date="2021-09" db="EMBL/GenBank/DDBJ databases">
        <authorList>
            <person name="Jia N."/>
            <person name="Wang J."/>
            <person name="Shi W."/>
            <person name="Du L."/>
            <person name="Sun Y."/>
            <person name="Zhan W."/>
            <person name="Jiang J."/>
            <person name="Wang Q."/>
            <person name="Zhang B."/>
            <person name="Ji P."/>
            <person name="Sakyi L.B."/>
            <person name="Cui X."/>
            <person name="Yuan T."/>
            <person name="Jiang B."/>
            <person name="Yang W."/>
            <person name="Lam T.T.-Y."/>
            <person name="Chang Q."/>
            <person name="Ding S."/>
            <person name="Wang X."/>
            <person name="Zhu J."/>
            <person name="Ruan X."/>
            <person name="Zhao L."/>
            <person name="Wei J."/>
            <person name="Que T."/>
            <person name="Du C."/>
            <person name="Cheng J."/>
            <person name="Dai P."/>
            <person name="Han X."/>
            <person name="Huang E."/>
            <person name="Gao Y."/>
            <person name="Liu J."/>
            <person name="Shao H."/>
            <person name="Ye R."/>
            <person name="Li L."/>
            <person name="Wei W."/>
            <person name="Wang X."/>
            <person name="Wang C."/>
            <person name="Huo Q."/>
            <person name="Li W."/>
            <person name="Guo W."/>
            <person name="Chen H."/>
            <person name="Chen S."/>
            <person name="Zhou L."/>
            <person name="Zhou L."/>
            <person name="Ni X."/>
            <person name="Tian J."/>
            <person name="Zhou Y."/>
            <person name="Sheng Y."/>
            <person name="Liu T."/>
            <person name="Pan Y."/>
            <person name="Xia L."/>
            <person name="Li J."/>
            <person name="Zhao F."/>
            <person name="Cao W."/>
        </authorList>
    </citation>
    <scope>NUCLEOTIDE SEQUENCE</scope>
    <source>
        <strain evidence="3">Rmic-2018</strain>
        <tissue evidence="3">Larvae</tissue>
    </source>
</reference>
<dbReference type="PANTHER" id="PTHR11733:SF167">
    <property type="entry name" value="FI17812P1-RELATED"/>
    <property type="match status" value="1"/>
</dbReference>
<reference evidence="3" key="1">
    <citation type="journal article" date="2020" name="Cell">
        <title>Large-Scale Comparative Analyses of Tick Genomes Elucidate Their Genetic Diversity and Vector Capacities.</title>
        <authorList>
            <consortium name="Tick Genome and Microbiome Consortium (TIGMIC)"/>
            <person name="Jia N."/>
            <person name="Wang J."/>
            <person name="Shi W."/>
            <person name="Du L."/>
            <person name="Sun Y."/>
            <person name="Zhan W."/>
            <person name="Jiang J.F."/>
            <person name="Wang Q."/>
            <person name="Zhang B."/>
            <person name="Ji P."/>
            <person name="Bell-Sakyi L."/>
            <person name="Cui X.M."/>
            <person name="Yuan T.T."/>
            <person name="Jiang B.G."/>
            <person name="Yang W.F."/>
            <person name="Lam T.T."/>
            <person name="Chang Q.C."/>
            <person name="Ding S.J."/>
            <person name="Wang X.J."/>
            <person name="Zhu J.G."/>
            <person name="Ruan X.D."/>
            <person name="Zhao L."/>
            <person name="Wei J.T."/>
            <person name="Ye R.Z."/>
            <person name="Que T.C."/>
            <person name="Du C.H."/>
            <person name="Zhou Y.H."/>
            <person name="Cheng J.X."/>
            <person name="Dai P.F."/>
            <person name="Guo W.B."/>
            <person name="Han X.H."/>
            <person name="Huang E.J."/>
            <person name="Li L.F."/>
            <person name="Wei W."/>
            <person name="Gao Y.C."/>
            <person name="Liu J.Z."/>
            <person name="Shao H.Z."/>
            <person name="Wang X."/>
            <person name="Wang C.C."/>
            <person name="Yang T.C."/>
            <person name="Huo Q.B."/>
            <person name="Li W."/>
            <person name="Chen H.Y."/>
            <person name="Chen S.E."/>
            <person name="Zhou L.G."/>
            <person name="Ni X.B."/>
            <person name="Tian J.H."/>
            <person name="Sheng Y."/>
            <person name="Liu T."/>
            <person name="Pan Y.S."/>
            <person name="Xia L.Y."/>
            <person name="Li J."/>
            <person name="Zhao F."/>
            <person name="Cao W.C."/>
        </authorList>
    </citation>
    <scope>NUCLEOTIDE SEQUENCE</scope>
    <source>
        <strain evidence="3">Rmic-2018</strain>
    </source>
</reference>
<keyword evidence="4" id="KW-1185">Reference proteome</keyword>
<evidence type="ECO:0000256" key="2">
    <source>
        <dbReference type="SAM" id="Phobius"/>
    </source>
</evidence>
<dbReference type="GO" id="GO:0005886">
    <property type="term" value="C:plasma membrane"/>
    <property type="evidence" value="ECO:0007669"/>
    <property type="project" value="TreeGrafter"/>
</dbReference>
<organism evidence="3 4">
    <name type="scientific">Rhipicephalus microplus</name>
    <name type="common">Cattle tick</name>
    <name type="synonym">Boophilus microplus</name>
    <dbReference type="NCBI Taxonomy" id="6941"/>
    <lineage>
        <taxon>Eukaryota</taxon>
        <taxon>Metazoa</taxon>
        <taxon>Ecdysozoa</taxon>
        <taxon>Arthropoda</taxon>
        <taxon>Chelicerata</taxon>
        <taxon>Arachnida</taxon>
        <taxon>Acari</taxon>
        <taxon>Parasitiformes</taxon>
        <taxon>Ixodida</taxon>
        <taxon>Ixodoidea</taxon>
        <taxon>Ixodidae</taxon>
        <taxon>Rhipicephalinae</taxon>
        <taxon>Rhipicephalus</taxon>
        <taxon>Boophilus</taxon>
    </lineage>
</organism>
<dbReference type="VEuPathDB" id="VectorBase:LOC119173769"/>
<evidence type="ECO:0000313" key="4">
    <source>
        <dbReference type="Proteomes" id="UP000821866"/>
    </source>
</evidence>
<dbReference type="PROSITE" id="PS51885">
    <property type="entry name" value="NEPRILYSIN"/>
    <property type="match status" value="1"/>
</dbReference>
<dbReference type="Proteomes" id="UP000821866">
    <property type="component" value="Chromosome 7"/>
</dbReference>
<gene>
    <name evidence="3" type="ORF">HPB51_021481</name>
</gene>
<dbReference type="GO" id="GO:0004222">
    <property type="term" value="F:metalloendopeptidase activity"/>
    <property type="evidence" value="ECO:0007669"/>
    <property type="project" value="InterPro"/>
</dbReference>
<dbReference type="PANTHER" id="PTHR11733">
    <property type="entry name" value="ZINC METALLOPROTEASE FAMILY M13 NEPRILYSIN-RELATED"/>
    <property type="match status" value="1"/>
</dbReference>
<dbReference type="InterPro" id="IPR042089">
    <property type="entry name" value="Peptidase_M13_dom_2"/>
</dbReference>
<dbReference type="Gene3D" id="1.10.1380.10">
    <property type="entry name" value="Neutral endopeptidase , domain2"/>
    <property type="match status" value="1"/>
</dbReference>
<dbReference type="InterPro" id="IPR024079">
    <property type="entry name" value="MetalloPept_cat_dom_sf"/>
</dbReference>
<dbReference type="AlphaFoldDB" id="A0A9J6DJG9"/>
<evidence type="ECO:0000256" key="1">
    <source>
        <dbReference type="SAM" id="MobiDB-lite"/>
    </source>
</evidence>
<keyword evidence="2" id="KW-0812">Transmembrane</keyword>